<dbReference type="VEuPathDB" id="VectorBase:AQUA009721"/>
<evidence type="ECO:0000313" key="2">
    <source>
        <dbReference type="Proteomes" id="UP000076407"/>
    </source>
</evidence>
<organism evidence="1 2">
    <name type="scientific">Anopheles quadriannulatus</name>
    <name type="common">Mosquito</name>
    <dbReference type="NCBI Taxonomy" id="34691"/>
    <lineage>
        <taxon>Eukaryota</taxon>
        <taxon>Metazoa</taxon>
        <taxon>Ecdysozoa</taxon>
        <taxon>Arthropoda</taxon>
        <taxon>Hexapoda</taxon>
        <taxon>Insecta</taxon>
        <taxon>Pterygota</taxon>
        <taxon>Neoptera</taxon>
        <taxon>Endopterygota</taxon>
        <taxon>Diptera</taxon>
        <taxon>Nematocera</taxon>
        <taxon>Culicoidea</taxon>
        <taxon>Culicidae</taxon>
        <taxon>Anophelinae</taxon>
        <taxon>Anopheles</taxon>
    </lineage>
</organism>
<proteinExistence type="predicted"/>
<keyword evidence="2" id="KW-1185">Reference proteome</keyword>
<dbReference type="Proteomes" id="UP000076407">
    <property type="component" value="Unassembled WGS sequence"/>
</dbReference>
<name>A0A182XIN7_ANOQN</name>
<evidence type="ECO:0000313" key="1">
    <source>
        <dbReference type="EnsemblMetazoa" id="AQUA009721-PA"/>
    </source>
</evidence>
<dbReference type="AlphaFoldDB" id="A0A182XIN7"/>
<reference evidence="1" key="1">
    <citation type="submission" date="2020-05" db="UniProtKB">
        <authorList>
            <consortium name="EnsemblMetazoa"/>
        </authorList>
    </citation>
    <scope>IDENTIFICATION</scope>
    <source>
        <strain evidence="1">SANGQUA</strain>
    </source>
</reference>
<sequence length="314" mass="34100">MVPDNNTTPTQHSKRMDWRLNSRTKTIVKGFSCLQHGLSGEISLAGGYSAILRAKICIACATIDVTSDAVDGTMSVLLCLASFSNATTYFSATLSDAALRPCSFASDSATIFRLFARASASAMMAAASPFARLISSCFCASEARMRDCRLPSATLMSAARTPSDSRIAARLRRSASTCICIASCTRLGSLMSRISYRRQEMPHASLALLIDSTMLMLSDSRSRNTLSSDILPSSERIVVWASWVMANSGSSTPYDARYGSRMRRYSTPSMLSVTLSDVMADCFGTSIAISFRLCTYFTRSTTGSRTFRPGSRMR</sequence>
<dbReference type="EnsemblMetazoa" id="AQUA009721-RA">
    <property type="protein sequence ID" value="AQUA009721-PA"/>
    <property type="gene ID" value="AQUA009721"/>
</dbReference>
<protein>
    <submittedName>
        <fullName evidence="1">Uncharacterized protein</fullName>
    </submittedName>
</protein>
<accession>A0A182XIN7</accession>